<dbReference type="EMBL" id="FOWC01000003">
    <property type="protein sequence ID" value="SFO98071.1"/>
    <property type="molecule type" value="Genomic_DNA"/>
</dbReference>
<feature type="transmembrane region" description="Helical" evidence="1">
    <location>
        <begin position="6"/>
        <end position="31"/>
    </location>
</feature>
<dbReference type="OrthoDB" id="3632956at2"/>
<sequence length="164" mass="17860">MGSQLTATWVSAIGSAGSLLGFASYVWIMLLNRKDQAEVRQEQQAQSVSAWLDEGARHDRAEDYVVCAHNSGDAPVFDCSLEVARPDEDEPHRARFAIIPPGATAVRALPFGEDAMAVDDLYSAAAVPGLSFTDSRGGHWRRDTSGMLSRADHRSLRGRWRSGS</sequence>
<evidence type="ECO:0000313" key="5">
    <source>
        <dbReference type="Proteomes" id="UP000470404"/>
    </source>
</evidence>
<protein>
    <submittedName>
        <fullName evidence="3">Uncharacterized protein</fullName>
    </submittedName>
</protein>
<name>A0A1I5LMS0_9PSEU</name>
<evidence type="ECO:0000256" key="1">
    <source>
        <dbReference type="SAM" id="Phobius"/>
    </source>
</evidence>
<reference evidence="3 4" key="1">
    <citation type="submission" date="2016-10" db="EMBL/GenBank/DDBJ databases">
        <authorList>
            <person name="de Groot N.N."/>
        </authorList>
    </citation>
    <scope>NUCLEOTIDE SEQUENCE [LARGE SCALE GENOMIC DNA]</scope>
    <source>
        <strain evidence="3 4">DSM 44637</strain>
    </source>
</reference>
<keyword evidence="1" id="KW-0472">Membrane</keyword>
<dbReference type="EMBL" id="JAAGNC010000127">
    <property type="protein sequence ID" value="NEC58910.1"/>
    <property type="molecule type" value="Genomic_DNA"/>
</dbReference>
<evidence type="ECO:0000313" key="3">
    <source>
        <dbReference type="EMBL" id="SFO98071.1"/>
    </source>
</evidence>
<keyword evidence="1" id="KW-0812">Transmembrane</keyword>
<accession>A0A1I5LMS0</accession>
<evidence type="ECO:0000313" key="2">
    <source>
        <dbReference type="EMBL" id="NEC58910.1"/>
    </source>
</evidence>
<proteinExistence type="predicted"/>
<organism evidence="3 4">
    <name type="scientific">Amycolatopsis rubida</name>
    <dbReference type="NCBI Taxonomy" id="112413"/>
    <lineage>
        <taxon>Bacteria</taxon>
        <taxon>Bacillati</taxon>
        <taxon>Actinomycetota</taxon>
        <taxon>Actinomycetes</taxon>
        <taxon>Pseudonocardiales</taxon>
        <taxon>Pseudonocardiaceae</taxon>
        <taxon>Amycolatopsis</taxon>
    </lineage>
</organism>
<dbReference type="Proteomes" id="UP000470404">
    <property type="component" value="Unassembled WGS sequence"/>
</dbReference>
<dbReference type="STRING" id="112413.SAMN05421854_103628"/>
<keyword evidence="5" id="KW-1185">Reference proteome</keyword>
<keyword evidence="1" id="KW-1133">Transmembrane helix</keyword>
<evidence type="ECO:0000313" key="4">
    <source>
        <dbReference type="Proteomes" id="UP000199137"/>
    </source>
</evidence>
<dbReference type="RefSeq" id="WP_067581714.1">
    <property type="nucleotide sequence ID" value="NZ_FOWC01000003.1"/>
</dbReference>
<gene>
    <name evidence="2" type="ORF">G3I59_25760</name>
    <name evidence="3" type="ORF">SAMN05421854_103628</name>
</gene>
<dbReference type="Proteomes" id="UP000199137">
    <property type="component" value="Unassembled WGS sequence"/>
</dbReference>
<dbReference type="AlphaFoldDB" id="A0A1I5LMS0"/>
<reference evidence="2 5" key="2">
    <citation type="submission" date="2020-01" db="EMBL/GenBank/DDBJ databases">
        <title>Insect and environment-associated Actinomycetes.</title>
        <authorList>
            <person name="Currrie C."/>
            <person name="Chevrette M."/>
            <person name="Carlson C."/>
            <person name="Stubbendieck R."/>
            <person name="Wendt-Pienkowski E."/>
        </authorList>
    </citation>
    <scope>NUCLEOTIDE SEQUENCE [LARGE SCALE GENOMIC DNA]</scope>
    <source>
        <strain evidence="2 5">SID8386</strain>
    </source>
</reference>